<organism evidence="6 7">
    <name type="scientific">Methylobacterium pseudosasicola</name>
    <dbReference type="NCBI Taxonomy" id="582667"/>
    <lineage>
        <taxon>Bacteria</taxon>
        <taxon>Pseudomonadati</taxon>
        <taxon>Pseudomonadota</taxon>
        <taxon>Alphaproteobacteria</taxon>
        <taxon>Hyphomicrobiales</taxon>
        <taxon>Methylobacteriaceae</taxon>
        <taxon>Methylobacterium</taxon>
    </lineage>
</organism>
<evidence type="ECO:0000256" key="5">
    <source>
        <dbReference type="SAM" id="Phobius"/>
    </source>
</evidence>
<dbReference type="InterPro" id="IPR001898">
    <property type="entry name" value="SLC13A/DASS"/>
</dbReference>
<keyword evidence="4 5" id="KW-0472">Membrane</keyword>
<feature type="transmembrane region" description="Helical" evidence="5">
    <location>
        <begin position="207"/>
        <end position="229"/>
    </location>
</feature>
<dbReference type="GO" id="GO:0005886">
    <property type="term" value="C:plasma membrane"/>
    <property type="evidence" value="ECO:0007669"/>
    <property type="project" value="TreeGrafter"/>
</dbReference>
<dbReference type="PANTHER" id="PTHR43652:SF2">
    <property type="entry name" value="BASIC AMINO ACID ANTIPORTER YFCC-RELATED"/>
    <property type="match status" value="1"/>
</dbReference>
<dbReference type="Proteomes" id="UP000199048">
    <property type="component" value="Unassembled WGS sequence"/>
</dbReference>
<feature type="transmembrane region" description="Helical" evidence="5">
    <location>
        <begin position="274"/>
        <end position="295"/>
    </location>
</feature>
<feature type="transmembrane region" description="Helical" evidence="5">
    <location>
        <begin position="430"/>
        <end position="452"/>
    </location>
</feature>
<dbReference type="EMBL" id="FOTK01000060">
    <property type="protein sequence ID" value="SFM81500.1"/>
    <property type="molecule type" value="Genomic_DNA"/>
</dbReference>
<dbReference type="InterPro" id="IPR051679">
    <property type="entry name" value="DASS-Related_Transporters"/>
</dbReference>
<gene>
    <name evidence="6" type="ORF">SAMN05192568_106013</name>
</gene>
<feature type="transmembrane region" description="Helical" evidence="5">
    <location>
        <begin position="77"/>
        <end position="95"/>
    </location>
</feature>
<feature type="transmembrane region" description="Helical" evidence="5">
    <location>
        <begin position="122"/>
        <end position="144"/>
    </location>
</feature>
<reference evidence="7" key="1">
    <citation type="submission" date="2016-10" db="EMBL/GenBank/DDBJ databases">
        <authorList>
            <person name="Varghese N."/>
            <person name="Submissions S."/>
        </authorList>
    </citation>
    <scope>NUCLEOTIDE SEQUENCE [LARGE SCALE GENOMIC DNA]</scope>
    <source>
        <strain evidence="7">BL36</strain>
    </source>
</reference>
<dbReference type="AlphaFoldDB" id="A0A1I4TY51"/>
<comment type="subcellular location">
    <subcellularLocation>
        <location evidence="1">Membrane</location>
        <topology evidence="1">Multi-pass membrane protein</topology>
    </subcellularLocation>
</comment>
<protein>
    <submittedName>
        <fullName evidence="6">Anion transporter</fullName>
    </submittedName>
</protein>
<evidence type="ECO:0000256" key="4">
    <source>
        <dbReference type="ARBA" id="ARBA00023136"/>
    </source>
</evidence>
<dbReference type="STRING" id="582667.SAMN05192568_106013"/>
<evidence type="ECO:0000256" key="1">
    <source>
        <dbReference type="ARBA" id="ARBA00004141"/>
    </source>
</evidence>
<proteinExistence type="predicted"/>
<dbReference type="Pfam" id="PF00939">
    <property type="entry name" value="Na_sulph_symp"/>
    <property type="match status" value="1"/>
</dbReference>
<name>A0A1I4TY51_9HYPH</name>
<evidence type="ECO:0000256" key="3">
    <source>
        <dbReference type="ARBA" id="ARBA00022989"/>
    </source>
</evidence>
<evidence type="ECO:0000256" key="2">
    <source>
        <dbReference type="ARBA" id="ARBA00022692"/>
    </source>
</evidence>
<feature type="transmembrane region" description="Helical" evidence="5">
    <location>
        <begin position="386"/>
        <end position="409"/>
    </location>
</feature>
<feature type="transmembrane region" description="Helical" evidence="5">
    <location>
        <begin position="307"/>
        <end position="328"/>
    </location>
</feature>
<keyword evidence="7" id="KW-1185">Reference proteome</keyword>
<dbReference type="PANTHER" id="PTHR43652">
    <property type="entry name" value="BASIC AMINO ACID ANTIPORTER YFCC-RELATED"/>
    <property type="match status" value="1"/>
</dbReference>
<keyword evidence="3 5" id="KW-1133">Transmembrane helix</keyword>
<keyword evidence="2 5" id="KW-0812">Transmembrane</keyword>
<sequence>MLPKRTLAASGALVALCVAVYLPEGLDWPARAALLAFGGAAILWVLTGLSAAYVAVAAAVFLVTVRAVEQRALIEGLGSKVVWLVIGTFVLGAAVERSGLADRLTALIAGRGTTVGGLMWRLTLGIVPLAFLIPSTSGRATVLLPLHRSLTEADDDPRLAKAIGLLIPALIVISTICSLTGAGSHLVTVDLLERLSDHSIGFGQWMLWGLPFGLAACLITTFLIGRLFLDDETRSRRVAEFEAPSGPLSAEEWRTGAVVLAMLGLWLTEGYHPFGIATVAVVGAVVLTMPVVGVLDWNEGVEAVNWSLVLFIAASLVLGRALISTGAAKWLIGSALSASGLHDDSPTLLILLGLSALGMTAHLYMVSHTARVVALLPPLLLLADRLGLNPVAVAFLANVGMDYCLTLPVSSKALLIFQGAERPAWTSTDLLRLGALLAPAYAALMLAAYYLFWSHVGLAL</sequence>
<dbReference type="GO" id="GO:0022857">
    <property type="term" value="F:transmembrane transporter activity"/>
    <property type="evidence" value="ECO:0007669"/>
    <property type="project" value="InterPro"/>
</dbReference>
<feature type="transmembrane region" description="Helical" evidence="5">
    <location>
        <begin position="165"/>
        <end position="187"/>
    </location>
</feature>
<feature type="transmembrane region" description="Helical" evidence="5">
    <location>
        <begin position="348"/>
        <end position="366"/>
    </location>
</feature>
<evidence type="ECO:0000313" key="6">
    <source>
        <dbReference type="EMBL" id="SFM81500.1"/>
    </source>
</evidence>
<feature type="transmembrane region" description="Helical" evidence="5">
    <location>
        <begin position="42"/>
        <end position="65"/>
    </location>
</feature>
<accession>A0A1I4TY51</accession>
<evidence type="ECO:0000313" key="7">
    <source>
        <dbReference type="Proteomes" id="UP000199048"/>
    </source>
</evidence>